<dbReference type="AlphaFoldDB" id="A4BYL8"/>
<accession>A4BYL8</accession>
<dbReference type="RefSeq" id="WP_004569929.1">
    <property type="nucleotide sequence ID" value="NZ_CH724148.1"/>
</dbReference>
<dbReference type="eggNOG" id="ENOG502ZACE">
    <property type="taxonomic scope" value="Bacteria"/>
</dbReference>
<evidence type="ECO:0000313" key="2">
    <source>
        <dbReference type="Proteomes" id="UP000003053"/>
    </source>
</evidence>
<keyword evidence="2" id="KW-1185">Reference proteome</keyword>
<organism evidence="1 2">
    <name type="scientific">Polaribacter irgensii 23-P</name>
    <dbReference type="NCBI Taxonomy" id="313594"/>
    <lineage>
        <taxon>Bacteria</taxon>
        <taxon>Pseudomonadati</taxon>
        <taxon>Bacteroidota</taxon>
        <taxon>Flavobacteriia</taxon>
        <taxon>Flavobacteriales</taxon>
        <taxon>Flavobacteriaceae</taxon>
    </lineage>
</organism>
<gene>
    <name evidence="1" type="ORF">PI23P_06545</name>
</gene>
<dbReference type="Proteomes" id="UP000003053">
    <property type="component" value="Unassembled WGS sequence"/>
</dbReference>
<protein>
    <submittedName>
        <fullName evidence="1">Involved in lipopolysaccharide biosynthesis</fullName>
    </submittedName>
</protein>
<dbReference type="HOGENOM" id="CLU_084735_0_0_10"/>
<dbReference type="InterPro" id="IPR011735">
    <property type="entry name" value="WlaTC/HtrL_glycosyltransf"/>
</dbReference>
<dbReference type="STRING" id="313594.PI23P_06545"/>
<dbReference type="EMBL" id="AAOG01000002">
    <property type="protein sequence ID" value="EAR12261.1"/>
    <property type="molecule type" value="Genomic_DNA"/>
</dbReference>
<evidence type="ECO:0000313" key="1">
    <source>
        <dbReference type="EMBL" id="EAR12261.1"/>
    </source>
</evidence>
<name>A4BYL8_9FLAO</name>
<proteinExistence type="predicted"/>
<comment type="caution">
    <text evidence="1">The sequence shown here is derived from an EMBL/GenBank/DDBJ whole genome shotgun (WGS) entry which is preliminary data.</text>
</comment>
<dbReference type="OrthoDB" id="5678609at2"/>
<sequence length="299" mass="35792">MEKTTLITAFFDIGRRDFKEIPRSNDKYHDYFKFWARLKNNLIIYTDETNYKLIKSIRSEFGLEEKTTIIIIDNIFDIKPNIYKRLIEIENDKYFKNFREKDNATSNSGRYNYLMLLKSWFIQDAVSRNLTETNTAWIDYGFNHGGKVFNNPNDFDFEWSPTNVKKINMYYLDKIDQRPIFEIVKRLEDCIMGPLILMPSEMTERFYNMNLESMQILNSIGLMDDDQLIMLFSYRRNPTYFNIIKSNWFLGLSHFNGGHLSIKKEKKQNVTKIFAIKLYGSLMKKYKLICYLSKNYSSH</sequence>
<dbReference type="Pfam" id="PF09612">
    <property type="entry name" value="HtrL_YibB"/>
    <property type="match status" value="1"/>
</dbReference>
<reference evidence="1 2" key="1">
    <citation type="submission" date="2006-02" db="EMBL/GenBank/DDBJ databases">
        <authorList>
            <person name="Murray A."/>
            <person name="Staley J."/>
            <person name="Ferriera S."/>
            <person name="Johnson J."/>
            <person name="Kravitz S."/>
            <person name="Halpern A."/>
            <person name="Remington K."/>
            <person name="Beeson K."/>
            <person name="Tran B."/>
            <person name="Rogers Y.-H."/>
            <person name="Friedman R."/>
            <person name="Venter J.C."/>
        </authorList>
    </citation>
    <scope>NUCLEOTIDE SEQUENCE [LARGE SCALE GENOMIC DNA]</scope>
    <source>
        <strain evidence="1 2">23-P</strain>
    </source>
</reference>